<name>A0A815HS71_9BILA</name>
<keyword evidence="1" id="KW-0812">Transmembrane</keyword>
<reference evidence="2" key="1">
    <citation type="submission" date="2021-02" db="EMBL/GenBank/DDBJ databases">
        <authorList>
            <person name="Nowell W R."/>
        </authorList>
    </citation>
    <scope>NUCLEOTIDE SEQUENCE</scope>
</reference>
<evidence type="ECO:0000313" key="4">
    <source>
        <dbReference type="Proteomes" id="UP000663860"/>
    </source>
</evidence>
<gene>
    <name evidence="2" type="ORF">IZO911_LOCUS36952</name>
    <name evidence="3" type="ORF">KXQ929_LOCUS28546</name>
</gene>
<accession>A0A815HS71</accession>
<keyword evidence="1" id="KW-1133">Transmembrane helix</keyword>
<proteinExistence type="predicted"/>
<dbReference type="EMBL" id="CAJOBB010002833">
    <property type="protein sequence ID" value="CAF4002216.1"/>
    <property type="molecule type" value="Genomic_DNA"/>
</dbReference>
<evidence type="ECO:0000313" key="3">
    <source>
        <dbReference type="EMBL" id="CAF4002216.1"/>
    </source>
</evidence>
<evidence type="ECO:0000313" key="2">
    <source>
        <dbReference type="EMBL" id="CAF1354374.1"/>
    </source>
</evidence>
<keyword evidence="1" id="KW-0472">Membrane</keyword>
<dbReference type="AlphaFoldDB" id="A0A815HS71"/>
<protein>
    <submittedName>
        <fullName evidence="2">Uncharacterized protein</fullName>
    </submittedName>
</protein>
<organism evidence="2 4">
    <name type="scientific">Adineta steineri</name>
    <dbReference type="NCBI Taxonomy" id="433720"/>
    <lineage>
        <taxon>Eukaryota</taxon>
        <taxon>Metazoa</taxon>
        <taxon>Spiralia</taxon>
        <taxon>Gnathifera</taxon>
        <taxon>Rotifera</taxon>
        <taxon>Eurotatoria</taxon>
        <taxon>Bdelloidea</taxon>
        <taxon>Adinetida</taxon>
        <taxon>Adinetidae</taxon>
        <taxon>Adineta</taxon>
    </lineage>
</organism>
<evidence type="ECO:0000256" key="1">
    <source>
        <dbReference type="SAM" id="Phobius"/>
    </source>
</evidence>
<sequence length="118" mass="13627">MYTHSNIIFNPLNDTLSSRNATVQSIVNNLLVERWQTEVVYGNYYAACDPLWCTYTFDGQISPIYTITTIIGLYGGLTVVFKLMVPIIVRIGYYIIRYRRRRVTPVVTIMTINKPIIL</sequence>
<dbReference type="Proteomes" id="UP000663868">
    <property type="component" value="Unassembled WGS sequence"/>
</dbReference>
<comment type="caution">
    <text evidence="2">The sequence shown here is derived from an EMBL/GenBank/DDBJ whole genome shotgun (WGS) entry which is preliminary data.</text>
</comment>
<feature type="transmembrane region" description="Helical" evidence="1">
    <location>
        <begin position="64"/>
        <end position="93"/>
    </location>
</feature>
<dbReference type="Proteomes" id="UP000663860">
    <property type="component" value="Unassembled WGS sequence"/>
</dbReference>
<dbReference type="EMBL" id="CAJNOE010000894">
    <property type="protein sequence ID" value="CAF1354374.1"/>
    <property type="molecule type" value="Genomic_DNA"/>
</dbReference>